<evidence type="ECO:0000256" key="2">
    <source>
        <dbReference type="ARBA" id="ARBA00022679"/>
    </source>
</evidence>
<dbReference type="AlphaFoldDB" id="A0A835AXX4"/>
<feature type="signal peptide" evidence="9">
    <location>
        <begin position="1"/>
        <end position="22"/>
    </location>
</feature>
<keyword evidence="5 6" id="KW-0067">ATP-binding</keyword>
<dbReference type="SMART" id="SM00220">
    <property type="entry name" value="S_TKc"/>
    <property type="match status" value="1"/>
</dbReference>
<keyword evidence="2" id="KW-0808">Transferase</keyword>
<dbReference type="FunFam" id="3.30.200.20:FF:000340">
    <property type="entry name" value="Calmodulin-binding receptor-like cytoplasmic kinase 3"/>
    <property type="match status" value="1"/>
</dbReference>
<evidence type="ECO:0000256" key="8">
    <source>
        <dbReference type="SAM" id="MobiDB-lite"/>
    </source>
</evidence>
<comment type="caution">
    <text evidence="11">The sequence shown here is derived from an EMBL/GenBank/DDBJ whole genome shotgun (WGS) entry which is preliminary data.</text>
</comment>
<evidence type="ECO:0000259" key="10">
    <source>
        <dbReference type="PROSITE" id="PS50011"/>
    </source>
</evidence>
<keyword evidence="12" id="KW-1185">Reference proteome</keyword>
<comment type="similarity">
    <text evidence="7">Belongs to the protein kinase superfamily.</text>
</comment>
<dbReference type="InterPro" id="IPR017441">
    <property type="entry name" value="Protein_kinase_ATP_BS"/>
</dbReference>
<dbReference type="Gene3D" id="1.10.510.10">
    <property type="entry name" value="Transferase(Phosphotransferase) domain 1"/>
    <property type="match status" value="1"/>
</dbReference>
<dbReference type="EMBL" id="JACEFO010002238">
    <property type="protein sequence ID" value="KAF8671598.1"/>
    <property type="molecule type" value="Genomic_DNA"/>
</dbReference>
<dbReference type="InterPro" id="IPR011009">
    <property type="entry name" value="Kinase-like_dom_sf"/>
</dbReference>
<evidence type="ECO:0000256" key="9">
    <source>
        <dbReference type="SAM" id="SignalP"/>
    </source>
</evidence>
<feature type="region of interest" description="Disordered" evidence="8">
    <location>
        <begin position="104"/>
        <end position="123"/>
    </location>
</feature>
<dbReference type="PROSITE" id="PS00108">
    <property type="entry name" value="PROTEIN_KINASE_ST"/>
    <property type="match status" value="1"/>
</dbReference>
<gene>
    <name evidence="11" type="ORF">HU200_049922</name>
</gene>
<dbReference type="PANTHER" id="PTHR47989">
    <property type="entry name" value="OS01G0750732 PROTEIN"/>
    <property type="match status" value="1"/>
</dbReference>
<dbReference type="GO" id="GO:0005524">
    <property type="term" value="F:ATP binding"/>
    <property type="evidence" value="ECO:0007669"/>
    <property type="project" value="UniProtKB-UniRule"/>
</dbReference>
<name>A0A835AXX4_9POAL</name>
<evidence type="ECO:0000313" key="12">
    <source>
        <dbReference type="Proteomes" id="UP000636709"/>
    </source>
</evidence>
<evidence type="ECO:0000256" key="7">
    <source>
        <dbReference type="RuleBase" id="RU000304"/>
    </source>
</evidence>
<keyword evidence="9" id="KW-0732">Signal</keyword>
<dbReference type="GO" id="GO:0004674">
    <property type="term" value="F:protein serine/threonine kinase activity"/>
    <property type="evidence" value="ECO:0007669"/>
    <property type="project" value="UniProtKB-KW"/>
</dbReference>
<evidence type="ECO:0000256" key="1">
    <source>
        <dbReference type="ARBA" id="ARBA00022527"/>
    </source>
</evidence>
<dbReference type="PANTHER" id="PTHR47989:SF71">
    <property type="entry name" value="PROTEIN KINASE DOMAIN-CONTAINING PROTEIN"/>
    <property type="match status" value="1"/>
</dbReference>
<proteinExistence type="inferred from homology"/>
<evidence type="ECO:0000256" key="6">
    <source>
        <dbReference type="PROSITE-ProRule" id="PRU10141"/>
    </source>
</evidence>
<accession>A0A835AXX4</accession>
<protein>
    <recommendedName>
        <fullName evidence="10">Protein kinase domain-containing protein</fullName>
    </recommendedName>
</protein>
<feature type="region of interest" description="Disordered" evidence="8">
    <location>
        <begin position="200"/>
        <end position="222"/>
    </location>
</feature>
<dbReference type="SUPFAM" id="SSF56112">
    <property type="entry name" value="Protein kinase-like (PK-like)"/>
    <property type="match status" value="1"/>
</dbReference>
<keyword evidence="1 7" id="KW-0723">Serine/threonine-protein kinase</keyword>
<feature type="compositionally biased region" description="Pro residues" evidence="8">
    <location>
        <begin position="205"/>
        <end position="215"/>
    </location>
</feature>
<feature type="chain" id="PRO_5032326829" description="Protein kinase domain-containing protein" evidence="9">
    <location>
        <begin position="23"/>
        <end position="426"/>
    </location>
</feature>
<dbReference type="Gene3D" id="3.30.200.20">
    <property type="entry name" value="Phosphorylase Kinase, domain 1"/>
    <property type="match status" value="1"/>
</dbReference>
<dbReference type="InterPro" id="IPR008271">
    <property type="entry name" value="Ser/Thr_kinase_AS"/>
</dbReference>
<dbReference type="OrthoDB" id="4062651at2759"/>
<evidence type="ECO:0000256" key="5">
    <source>
        <dbReference type="ARBA" id="ARBA00022840"/>
    </source>
</evidence>
<keyword evidence="3 6" id="KW-0547">Nucleotide-binding</keyword>
<evidence type="ECO:0000256" key="3">
    <source>
        <dbReference type="ARBA" id="ARBA00022741"/>
    </source>
</evidence>
<dbReference type="InterPro" id="IPR001245">
    <property type="entry name" value="Ser-Thr/Tyr_kinase_cat_dom"/>
</dbReference>
<feature type="domain" description="Protein kinase" evidence="10">
    <location>
        <begin position="244"/>
        <end position="426"/>
    </location>
</feature>
<dbReference type="InterPro" id="IPR000719">
    <property type="entry name" value="Prot_kinase_dom"/>
</dbReference>
<dbReference type="PROSITE" id="PS00107">
    <property type="entry name" value="PROTEIN_KINASE_ATP"/>
    <property type="match status" value="1"/>
</dbReference>
<dbReference type="Pfam" id="PF07714">
    <property type="entry name" value="PK_Tyr_Ser-Thr"/>
    <property type="match status" value="1"/>
</dbReference>
<evidence type="ECO:0000313" key="11">
    <source>
        <dbReference type="EMBL" id="KAF8671598.1"/>
    </source>
</evidence>
<dbReference type="Proteomes" id="UP000636709">
    <property type="component" value="Unassembled WGS sequence"/>
</dbReference>
<keyword evidence="4" id="KW-0418">Kinase</keyword>
<organism evidence="11 12">
    <name type="scientific">Digitaria exilis</name>
    <dbReference type="NCBI Taxonomy" id="1010633"/>
    <lineage>
        <taxon>Eukaryota</taxon>
        <taxon>Viridiplantae</taxon>
        <taxon>Streptophyta</taxon>
        <taxon>Embryophyta</taxon>
        <taxon>Tracheophyta</taxon>
        <taxon>Spermatophyta</taxon>
        <taxon>Magnoliopsida</taxon>
        <taxon>Liliopsida</taxon>
        <taxon>Poales</taxon>
        <taxon>Poaceae</taxon>
        <taxon>PACMAD clade</taxon>
        <taxon>Panicoideae</taxon>
        <taxon>Panicodae</taxon>
        <taxon>Paniceae</taxon>
        <taxon>Anthephorinae</taxon>
        <taxon>Digitaria</taxon>
    </lineage>
</organism>
<feature type="binding site" evidence="6">
    <location>
        <position position="276"/>
    </location>
    <ligand>
        <name>ATP</name>
        <dbReference type="ChEBI" id="CHEBI:30616"/>
    </ligand>
</feature>
<reference evidence="11" key="1">
    <citation type="submission" date="2020-07" db="EMBL/GenBank/DDBJ databases">
        <title>Genome sequence and genetic diversity analysis of an under-domesticated orphan crop, white fonio (Digitaria exilis).</title>
        <authorList>
            <person name="Bennetzen J.L."/>
            <person name="Chen S."/>
            <person name="Ma X."/>
            <person name="Wang X."/>
            <person name="Yssel A.E.J."/>
            <person name="Chaluvadi S.R."/>
            <person name="Johnson M."/>
            <person name="Gangashetty P."/>
            <person name="Hamidou F."/>
            <person name="Sanogo M.D."/>
            <person name="Zwaenepoel A."/>
            <person name="Wallace J."/>
            <person name="Van De Peer Y."/>
            <person name="Van Deynze A."/>
        </authorList>
    </citation>
    <scope>NUCLEOTIDE SEQUENCE</scope>
    <source>
        <tissue evidence="11">Leaves</tissue>
    </source>
</reference>
<dbReference type="PROSITE" id="PS50011">
    <property type="entry name" value="PROTEIN_KINASE_DOM"/>
    <property type="match status" value="1"/>
</dbReference>
<evidence type="ECO:0000256" key="4">
    <source>
        <dbReference type="ARBA" id="ARBA00022777"/>
    </source>
</evidence>
<sequence>MSPRAVLPAVAVLLCCSPLALASTSELTLSRAACGGDQVAVLVASDGLHNLLVNGVMVQDRVLACQKLHFYFGSGCLRCSEVSDAWRAVVKQYCGERSESSHATTHQNIPRKLLRGPTENSSRNDYDPCVSLGLDENNLDIGDSSQNGDHLLALPGVILLCCGLMLPCFHAERKEASRHDTATIQRNSIESVSSYEVSMSSEKVPPTPHRIPPSPSRFAPSPQVARVGSVNLSIQQILRATQNFSPSFKLGEGGFGMVYRAVLTDGTIVAVKRAKKDQFAGPRDEFSNEVDLLAKIDHRNLVRLLGFTDKGNERIIITEYVPNGTLREHLDGQHGRVLDFNQRLEIAIDVAHALTYLHLYAEKTIIHRDVKSSNILLTDSYRAKVSDFGFARSGPSDTEKTHISTKVKGTAGNSFCSQASRAEANP</sequence>